<comment type="caution">
    <text evidence="1">The sequence shown here is derived from an EMBL/GenBank/DDBJ whole genome shotgun (WGS) entry which is preliminary data.</text>
</comment>
<name>A0A368W0Q5_9BACL</name>
<proteinExistence type="predicted"/>
<evidence type="ECO:0000313" key="2">
    <source>
        <dbReference type="Proteomes" id="UP000252415"/>
    </source>
</evidence>
<evidence type="ECO:0000313" key="1">
    <source>
        <dbReference type="EMBL" id="RCW47928.1"/>
    </source>
</evidence>
<dbReference type="Proteomes" id="UP000252415">
    <property type="component" value="Unassembled WGS sequence"/>
</dbReference>
<organism evidence="1 2">
    <name type="scientific">Paenibacillus prosopidis</name>
    <dbReference type="NCBI Taxonomy" id="630520"/>
    <lineage>
        <taxon>Bacteria</taxon>
        <taxon>Bacillati</taxon>
        <taxon>Bacillota</taxon>
        <taxon>Bacilli</taxon>
        <taxon>Bacillales</taxon>
        <taxon>Paenibacillaceae</taxon>
        <taxon>Paenibacillus</taxon>
    </lineage>
</organism>
<gene>
    <name evidence="1" type="ORF">DFP97_107130</name>
</gene>
<accession>A0A368W0Q5</accession>
<dbReference type="OrthoDB" id="128043at2"/>
<dbReference type="EMBL" id="QPJD01000007">
    <property type="protein sequence ID" value="RCW47928.1"/>
    <property type="molecule type" value="Genomic_DNA"/>
</dbReference>
<keyword evidence="2" id="KW-1185">Reference proteome</keyword>
<protein>
    <recommendedName>
        <fullName evidence="3">Secreted protein</fullName>
    </recommendedName>
</protein>
<reference evidence="1 2" key="1">
    <citation type="submission" date="2018-07" db="EMBL/GenBank/DDBJ databases">
        <title>Genomic Encyclopedia of Type Strains, Phase III (KMG-III): the genomes of soil and plant-associated and newly described type strains.</title>
        <authorList>
            <person name="Whitman W."/>
        </authorList>
    </citation>
    <scope>NUCLEOTIDE SEQUENCE [LARGE SCALE GENOMIC DNA]</scope>
    <source>
        <strain evidence="1 2">CECT 7506</strain>
    </source>
</reference>
<sequence>MVRYKWTMLMTMLMIALTTVFLLQGAGRTKASGDLSDPFLDPYALSLAHRHLGPGMESAAEKGVQMQLSWPQGEPEAGVSSQMSLSIKNSNGKPIEKFEIMNEKLLHLIVVSDDLQQFQHIHPEYKGGGVFELPVSFPAGGAYKLYTDFLPAGMNELTRIGEVTVKGETPERPILKPSETLSASVDGMRVTLGFAETLVPQTQTSMTYTFTEEKSGEPVTDLELFLGAVGHAVAIDKSTKQFIHIHPLNWASSGPQAVFGVSFPSSGLYKIWGQFGRNGKTFVVPFVIEV</sequence>
<evidence type="ECO:0008006" key="3">
    <source>
        <dbReference type="Google" id="ProtNLM"/>
    </source>
</evidence>
<dbReference type="AlphaFoldDB" id="A0A368W0Q5"/>
<dbReference type="RefSeq" id="WP_114380332.1">
    <property type="nucleotide sequence ID" value="NZ_QPJD01000007.1"/>
</dbReference>